<protein>
    <submittedName>
        <fullName evidence="1">Uncharacterized protein</fullName>
    </submittedName>
</protein>
<name>A0A2Z6N1R0_TRISU</name>
<dbReference type="EMBL" id="DF973413">
    <property type="protein sequence ID" value="GAU30010.1"/>
    <property type="molecule type" value="Genomic_DNA"/>
</dbReference>
<proteinExistence type="predicted"/>
<keyword evidence="2" id="KW-1185">Reference proteome</keyword>
<sequence>MRTKKGGFQGNTHPLPGIDIADIPPLTQCALLLFMMLPCPQHVASGASVGNVQFLLEYVMKSCGGGLEKLAEMPKKRATTPC</sequence>
<reference evidence="2" key="1">
    <citation type="journal article" date="2017" name="Front. Plant Sci.">
        <title>Climate Clever Clovers: New Paradigm to Reduce the Environmental Footprint of Ruminants by Breeding Low Methanogenic Forages Utilizing Haplotype Variation.</title>
        <authorList>
            <person name="Kaur P."/>
            <person name="Appels R."/>
            <person name="Bayer P.E."/>
            <person name="Keeble-Gagnere G."/>
            <person name="Wang J."/>
            <person name="Hirakawa H."/>
            <person name="Shirasawa K."/>
            <person name="Vercoe P."/>
            <person name="Stefanova K."/>
            <person name="Durmic Z."/>
            <person name="Nichols P."/>
            <person name="Revell C."/>
            <person name="Isobe S.N."/>
            <person name="Edwards D."/>
            <person name="Erskine W."/>
        </authorList>
    </citation>
    <scope>NUCLEOTIDE SEQUENCE [LARGE SCALE GENOMIC DNA]</scope>
    <source>
        <strain evidence="2">cv. Daliak</strain>
    </source>
</reference>
<evidence type="ECO:0000313" key="2">
    <source>
        <dbReference type="Proteomes" id="UP000242715"/>
    </source>
</evidence>
<accession>A0A2Z6N1R0</accession>
<gene>
    <name evidence="1" type="ORF">TSUD_160950</name>
</gene>
<dbReference type="AlphaFoldDB" id="A0A2Z6N1R0"/>
<evidence type="ECO:0000313" key="1">
    <source>
        <dbReference type="EMBL" id="GAU30010.1"/>
    </source>
</evidence>
<organism evidence="1 2">
    <name type="scientific">Trifolium subterraneum</name>
    <name type="common">Subterranean clover</name>
    <dbReference type="NCBI Taxonomy" id="3900"/>
    <lineage>
        <taxon>Eukaryota</taxon>
        <taxon>Viridiplantae</taxon>
        <taxon>Streptophyta</taxon>
        <taxon>Embryophyta</taxon>
        <taxon>Tracheophyta</taxon>
        <taxon>Spermatophyta</taxon>
        <taxon>Magnoliopsida</taxon>
        <taxon>eudicotyledons</taxon>
        <taxon>Gunneridae</taxon>
        <taxon>Pentapetalae</taxon>
        <taxon>rosids</taxon>
        <taxon>fabids</taxon>
        <taxon>Fabales</taxon>
        <taxon>Fabaceae</taxon>
        <taxon>Papilionoideae</taxon>
        <taxon>50 kb inversion clade</taxon>
        <taxon>NPAAA clade</taxon>
        <taxon>Hologalegina</taxon>
        <taxon>IRL clade</taxon>
        <taxon>Trifolieae</taxon>
        <taxon>Trifolium</taxon>
    </lineage>
</organism>
<dbReference type="Proteomes" id="UP000242715">
    <property type="component" value="Unassembled WGS sequence"/>
</dbReference>